<evidence type="ECO:0000256" key="1">
    <source>
        <dbReference type="SAM" id="Phobius"/>
    </source>
</evidence>
<evidence type="ECO:0000313" key="2">
    <source>
        <dbReference type="EMBL" id="NGZ74101.1"/>
    </source>
</evidence>
<evidence type="ECO:0000313" key="3">
    <source>
        <dbReference type="Proteomes" id="UP000800303"/>
    </source>
</evidence>
<dbReference type="Proteomes" id="UP000800303">
    <property type="component" value="Unassembled WGS sequence"/>
</dbReference>
<name>A0ABX0EZM8_9BACL</name>
<accession>A0ABX0EZM8</accession>
<dbReference type="InterPro" id="IPR045707">
    <property type="entry name" value="DUF6063"/>
</dbReference>
<keyword evidence="1" id="KW-0472">Membrane</keyword>
<dbReference type="Pfam" id="PF19539">
    <property type="entry name" value="DUF6063"/>
    <property type="match status" value="1"/>
</dbReference>
<feature type="transmembrane region" description="Helical" evidence="1">
    <location>
        <begin position="89"/>
        <end position="108"/>
    </location>
</feature>
<keyword evidence="3" id="KW-1185">Reference proteome</keyword>
<reference evidence="2 3" key="1">
    <citation type="submission" date="2020-01" db="EMBL/GenBank/DDBJ databases">
        <title>Polyphasic characterisation and genomic insights into a novel alkali tolerant bacterium VR-M41.</title>
        <authorList>
            <person name="Vemuluri V.R."/>
        </authorList>
    </citation>
    <scope>NUCLEOTIDE SEQUENCE [LARGE SCALE GENOMIC DNA]</scope>
    <source>
        <strain evidence="2 3">VR-M41</strain>
    </source>
</reference>
<gene>
    <name evidence="2" type="ORF">GYN08_02150</name>
</gene>
<proteinExistence type="predicted"/>
<dbReference type="EMBL" id="JAAFGS010000001">
    <property type="protein sequence ID" value="NGZ74101.1"/>
    <property type="molecule type" value="Genomic_DNA"/>
</dbReference>
<keyword evidence="1" id="KW-1133">Transmembrane helix</keyword>
<organism evidence="2 3">
    <name type="scientific">Saccharibacillus alkalitolerans</name>
    <dbReference type="NCBI Taxonomy" id="2705290"/>
    <lineage>
        <taxon>Bacteria</taxon>
        <taxon>Bacillati</taxon>
        <taxon>Bacillota</taxon>
        <taxon>Bacilli</taxon>
        <taxon>Bacillales</taxon>
        <taxon>Paenibacillaceae</taxon>
        <taxon>Saccharibacillus</taxon>
    </lineage>
</organism>
<comment type="caution">
    <text evidence="2">The sequence shown here is derived from an EMBL/GenBank/DDBJ whole genome shotgun (WGS) entry which is preliminary data.</text>
</comment>
<sequence length="253" mass="29290">MMQFDEQEVMKAFRIYVELAKSGRAEAEQTKLYENDDRIRGLVDRFAAESDCAVIAAGEQLMLIPLARLSPFHMSNDALKKNYLKAGALNADLYLLYVAVIVWIGAFYDSYQTAEPIRSFLSVDEWLNLMRDKMEGIKERGEEQLEQDSIDHGYRWSEIVKRWDAIDDIKEGAKRQSGQTNSRLSFLDSVRRFLLHQELALEVGVNELGLTEKTKIVVQRYFMETEYNRGILEFLYGYADRAEKEEQSHAGDF</sequence>
<keyword evidence="1" id="KW-0812">Transmembrane</keyword>
<protein>
    <submittedName>
        <fullName evidence="2">Non-ribosomal peptide synthetase module</fullName>
    </submittedName>
</protein>